<dbReference type="RefSeq" id="WP_044526639.1">
    <property type="nucleotide sequence ID" value="NZ_CP009440.1"/>
</dbReference>
<feature type="transmembrane region" description="Helical" evidence="1">
    <location>
        <begin position="272"/>
        <end position="292"/>
    </location>
</feature>
<feature type="transmembrane region" description="Helical" evidence="1">
    <location>
        <begin position="161"/>
        <end position="177"/>
    </location>
</feature>
<keyword evidence="1" id="KW-0812">Transmembrane</keyword>
<dbReference type="EMBL" id="CP009440">
    <property type="protein sequence ID" value="AJI52746.1"/>
    <property type="molecule type" value="Genomic_DNA"/>
</dbReference>
<name>A0A0B6D1I6_9GAMM</name>
<dbReference type="InterPro" id="IPR025686">
    <property type="entry name" value="Glucos_trans_II"/>
</dbReference>
<dbReference type="Proteomes" id="UP000031830">
    <property type="component" value="Chromosome"/>
</dbReference>
<feature type="transmembrane region" description="Helical" evidence="1">
    <location>
        <begin position="136"/>
        <end position="154"/>
    </location>
</feature>
<accession>A0A0B6D1I6</accession>
<dbReference type="AlphaFoldDB" id="A0A0B6D1I6"/>
<feature type="transmembrane region" description="Helical" evidence="1">
    <location>
        <begin position="299"/>
        <end position="317"/>
    </location>
</feature>
<feature type="transmembrane region" description="Helical" evidence="1">
    <location>
        <begin position="80"/>
        <end position="100"/>
    </location>
</feature>
<feature type="transmembrane region" description="Helical" evidence="1">
    <location>
        <begin position="323"/>
        <end position="340"/>
    </location>
</feature>
<gene>
    <name evidence="2" type="ORF">LA55_1566</name>
</gene>
<protein>
    <submittedName>
        <fullName evidence="2">Glucosyl transferase GtrII family protein</fullName>
    </submittedName>
</protein>
<organism evidence="2 3">
    <name type="scientific">Francisella philomiragia</name>
    <dbReference type="NCBI Taxonomy" id="28110"/>
    <lineage>
        <taxon>Bacteria</taxon>
        <taxon>Pseudomonadati</taxon>
        <taxon>Pseudomonadota</taxon>
        <taxon>Gammaproteobacteria</taxon>
        <taxon>Thiotrichales</taxon>
        <taxon>Francisellaceae</taxon>
        <taxon>Francisella</taxon>
    </lineage>
</organism>
<evidence type="ECO:0000313" key="3">
    <source>
        <dbReference type="Proteomes" id="UP000031830"/>
    </source>
</evidence>
<keyword evidence="2" id="KW-0808">Transferase</keyword>
<keyword evidence="1" id="KW-0472">Membrane</keyword>
<evidence type="ECO:0000313" key="2">
    <source>
        <dbReference type="EMBL" id="AJI52746.1"/>
    </source>
</evidence>
<evidence type="ECO:0000256" key="1">
    <source>
        <dbReference type="SAM" id="Phobius"/>
    </source>
</evidence>
<feature type="transmembrane region" description="Helical" evidence="1">
    <location>
        <begin position="20"/>
        <end position="42"/>
    </location>
</feature>
<sequence length="745" mass="85379">MAEIPSLLNKSLSFIQRNLIVLGVVLFFTILGYGYFITHWAVDSDSVMATFRSYNFDWISHGRPIDALYNYLSLEQVLPFFNDFIAVNFIFISGILWLIVIENCQVKLSKTLSIVFACIFIICPMYSFFLRFTLQNIFTEFSMLVCVLSAYHFSSFLNTKKFFNFISSIILCSLALMSYQTYVAYFITSAVFIVLLRTIANPDEKFNVLELIYGGFILIVALFIYKIVCIASFFITPQSDYTEQFIGWGSQPLTSIISGWKVYFHSLLSMNFNFFILLTVYFTLPFLVIINILKKRISVALLIIIFVLSPFALVFALGNGVPLRTLQAVPLMLAGVWLVFYNSFSSKAIKTIITTAIIIITLFNAQYITRLFYSDVMRLQYDKNFANRIYNNILDKTGDAIESKPLVIIGKYYHTPKPFIVHFDSIGPSFFDTDAEQSVRLHNFMSWLGNDYIMPSQTEVNEAYKVSDHMPTYPNTGYIKETKDLIVLKLADRVVVNPLPIDLNIKNLNQLSLSKIQSNIEFIKQENNGLNISGWSYIKNKDAANTKIYIRITNDDSSKIYPVNIKQRPDISRLYNDASNIQDSGWSITFTNNPLQKDSRIDLILVNGSEYIETNIPKKIQPIALNLTEYKELSYTSQRSYVDTLSYNNNILTIAGWGYMKHKDALNTKIYIKLHNADHDYIFKANRTSKNSIQELSSDTLNVKQSGFSLVNKYPLLTGRYRIFLILVNQDTYVTADTGLSIDNT</sequence>
<reference evidence="2 3" key="1">
    <citation type="journal article" date="2015" name="Genome Announc.">
        <title>Genome sequencing of 18 francisella strains to aid in assay development and testing.</title>
        <authorList>
            <person name="Johnson S.L."/>
            <person name="Daligault H.E."/>
            <person name="Davenport K.W."/>
            <person name="Coyne S.R."/>
            <person name="Frey K.G."/>
            <person name="Koroleva G.I."/>
            <person name="Broomall S.M."/>
            <person name="Bishop-Lilly K.A."/>
            <person name="Bruce D.C."/>
            <person name="Chertkov O."/>
            <person name="Freitas T."/>
            <person name="Jaissle J."/>
            <person name="Ladner J.T."/>
            <person name="Rosenzweig C.N."/>
            <person name="Gibbons H.S."/>
            <person name="Palacios G.F."/>
            <person name="Redden C.L."/>
            <person name="Xu Y."/>
            <person name="Minogue T.D."/>
            <person name="Chain P.S."/>
        </authorList>
    </citation>
    <scope>NUCLEOTIDE SEQUENCE [LARGE SCALE GENOMIC DNA]</scope>
    <source>
        <strain evidence="2 3">GA01-2794</strain>
    </source>
</reference>
<keyword evidence="1" id="KW-1133">Transmembrane helix</keyword>
<dbReference type="KEGG" id="fpz:LA55_1566"/>
<dbReference type="GO" id="GO:0016740">
    <property type="term" value="F:transferase activity"/>
    <property type="evidence" value="ECO:0007669"/>
    <property type="project" value="UniProtKB-KW"/>
</dbReference>
<dbReference type="Pfam" id="PF14264">
    <property type="entry name" value="Glucos_trans_II"/>
    <property type="match status" value="1"/>
</dbReference>
<feature type="transmembrane region" description="Helical" evidence="1">
    <location>
        <begin position="352"/>
        <end position="373"/>
    </location>
</feature>
<proteinExistence type="predicted"/>
<feature type="transmembrane region" description="Helical" evidence="1">
    <location>
        <begin position="112"/>
        <end position="130"/>
    </location>
</feature>
<feature type="transmembrane region" description="Helical" evidence="1">
    <location>
        <begin position="212"/>
        <end position="235"/>
    </location>
</feature>
<dbReference type="OrthoDB" id="2058228at2"/>
<feature type="transmembrane region" description="Helical" evidence="1">
    <location>
        <begin position="183"/>
        <end position="200"/>
    </location>
</feature>